<dbReference type="FunFam" id="3.40.630.30:FF:000048">
    <property type="entry name" value="Glucosamine 6-phosphate N-acetyltransferase"/>
    <property type="match status" value="1"/>
</dbReference>
<dbReference type="Gene3D" id="3.40.630.30">
    <property type="match status" value="1"/>
</dbReference>
<keyword evidence="4 8" id="KW-0808">Transferase</keyword>
<comment type="pathway">
    <text evidence="8">Nucleotide-sugar biosynthesis; UDP-N-acetyl-alpha-D-glucosamine biosynthesis; N-acetyl-alpha-D-glucosamine 1-phosphate from alpha-D-glucosamine 6-phosphate (route I): step 1/2.</text>
</comment>
<dbReference type="GO" id="GO:0005789">
    <property type="term" value="C:endoplasmic reticulum membrane"/>
    <property type="evidence" value="ECO:0007669"/>
    <property type="project" value="UniProtKB-SubCell"/>
</dbReference>
<comment type="subcellular location">
    <subcellularLocation>
        <location evidence="1">Endomembrane system</location>
        <topology evidence="1">Peripheral membrane protein</topology>
    </subcellularLocation>
    <subcellularLocation>
        <location evidence="2">Endoplasmic reticulum membrane</location>
    </subcellularLocation>
</comment>
<dbReference type="OrthoDB" id="10039976at2759"/>
<dbReference type="UniPathway" id="UPA00113">
    <property type="reaction ID" value="UER00529"/>
</dbReference>
<evidence type="ECO:0000259" key="9">
    <source>
        <dbReference type="PROSITE" id="PS51186"/>
    </source>
</evidence>
<keyword evidence="11" id="KW-1185">Reference proteome</keyword>
<dbReference type="GO" id="GO:0004343">
    <property type="term" value="F:glucosamine 6-phosphate N-acetyltransferase activity"/>
    <property type="evidence" value="ECO:0007669"/>
    <property type="project" value="UniProtKB-UniRule"/>
</dbReference>
<protein>
    <recommendedName>
        <fullName evidence="8">Glucosamine 6-phosphate N-acetyltransferase</fullName>
        <ecNumber evidence="8">2.3.1.4</ecNumber>
    </recommendedName>
</protein>
<evidence type="ECO:0000256" key="3">
    <source>
        <dbReference type="ARBA" id="ARBA00011738"/>
    </source>
</evidence>
<proteinExistence type="inferred from homology"/>
<evidence type="ECO:0000313" key="11">
    <source>
        <dbReference type="Proteomes" id="UP000070700"/>
    </source>
</evidence>
<dbReference type="Pfam" id="PF00583">
    <property type="entry name" value="Acetyltransf_1"/>
    <property type="match status" value="1"/>
</dbReference>
<evidence type="ECO:0000313" key="10">
    <source>
        <dbReference type="EMBL" id="KUJ08622.1"/>
    </source>
</evidence>
<keyword evidence="7 8" id="KW-0012">Acyltransferase</keyword>
<dbReference type="AlphaFoldDB" id="A0A132B897"/>
<evidence type="ECO:0000256" key="7">
    <source>
        <dbReference type="ARBA" id="ARBA00023315"/>
    </source>
</evidence>
<dbReference type="InterPro" id="IPR039143">
    <property type="entry name" value="GNPNAT1-like"/>
</dbReference>
<evidence type="ECO:0000256" key="1">
    <source>
        <dbReference type="ARBA" id="ARBA00004184"/>
    </source>
</evidence>
<comment type="similarity">
    <text evidence="8">Belongs to the acetyltransferase family. GNA1 subfamily.</text>
</comment>
<organism evidence="10 11">
    <name type="scientific">Mollisia scopiformis</name>
    <name type="common">Conifer needle endophyte fungus</name>
    <name type="synonym">Phialocephala scopiformis</name>
    <dbReference type="NCBI Taxonomy" id="149040"/>
    <lineage>
        <taxon>Eukaryota</taxon>
        <taxon>Fungi</taxon>
        <taxon>Dikarya</taxon>
        <taxon>Ascomycota</taxon>
        <taxon>Pezizomycotina</taxon>
        <taxon>Leotiomycetes</taxon>
        <taxon>Helotiales</taxon>
        <taxon>Mollisiaceae</taxon>
        <taxon>Mollisia</taxon>
    </lineage>
</organism>
<keyword evidence="5" id="KW-0256">Endoplasmic reticulum</keyword>
<dbReference type="SUPFAM" id="SSF55729">
    <property type="entry name" value="Acyl-CoA N-acyltransferases (Nat)"/>
    <property type="match status" value="1"/>
</dbReference>
<sequence length="180" mass="20361">MTSSQEQFSASLISQEVQATLPDSCTLRPLKRSDFHRGHLDVLRGLTHVGDISEAAWTERFDWMKSCHGTYYTVVIVDESREESKSIVGTGTLLVEKKFLYELGTQGHIEDIAISSDMQGKKFGVKLIKALDHIGKEVGCYKSILDCSPKNAPFYEKCDYEKAGQEMHHYYDPKAQEYSV</sequence>
<gene>
    <name evidence="10" type="ORF">LY89DRAFT_788976</name>
</gene>
<evidence type="ECO:0000256" key="8">
    <source>
        <dbReference type="RuleBase" id="RU365086"/>
    </source>
</evidence>
<dbReference type="KEGG" id="psco:LY89DRAFT_788976"/>
<evidence type="ECO:0000256" key="4">
    <source>
        <dbReference type="ARBA" id="ARBA00022679"/>
    </source>
</evidence>
<name>A0A132B897_MOLSC</name>
<accession>A0A132B897</accession>
<dbReference type="RefSeq" id="XP_018062977.1">
    <property type="nucleotide sequence ID" value="XM_018223214.1"/>
</dbReference>
<dbReference type="GO" id="GO:0006048">
    <property type="term" value="P:UDP-N-acetylglucosamine biosynthetic process"/>
    <property type="evidence" value="ECO:0007669"/>
    <property type="project" value="UniProtKB-UniRule"/>
</dbReference>
<dbReference type="PANTHER" id="PTHR13355:SF11">
    <property type="entry name" value="GLUCOSAMINE 6-PHOSPHATE N-ACETYLTRANSFERASE"/>
    <property type="match status" value="1"/>
</dbReference>
<dbReference type="EMBL" id="KQ947435">
    <property type="protein sequence ID" value="KUJ08622.1"/>
    <property type="molecule type" value="Genomic_DNA"/>
</dbReference>
<comment type="catalytic activity">
    <reaction evidence="8">
        <text>D-glucosamine 6-phosphate + acetyl-CoA = N-acetyl-D-glucosamine 6-phosphate + CoA + H(+)</text>
        <dbReference type="Rhea" id="RHEA:10292"/>
        <dbReference type="ChEBI" id="CHEBI:15378"/>
        <dbReference type="ChEBI" id="CHEBI:57287"/>
        <dbReference type="ChEBI" id="CHEBI:57288"/>
        <dbReference type="ChEBI" id="CHEBI:57513"/>
        <dbReference type="ChEBI" id="CHEBI:58725"/>
        <dbReference type="EC" id="2.3.1.4"/>
    </reaction>
</comment>
<dbReference type="STRING" id="149040.A0A132B897"/>
<comment type="subunit">
    <text evidence="3">Homodimer.</text>
</comment>
<dbReference type="Proteomes" id="UP000070700">
    <property type="component" value="Unassembled WGS sequence"/>
</dbReference>
<dbReference type="InterPro" id="IPR000182">
    <property type="entry name" value="GNAT_dom"/>
</dbReference>
<feature type="domain" description="N-acetyltransferase" evidence="9">
    <location>
        <begin position="25"/>
        <end position="180"/>
    </location>
</feature>
<reference evidence="10 11" key="1">
    <citation type="submission" date="2015-10" db="EMBL/GenBank/DDBJ databases">
        <title>Full genome of DAOMC 229536 Phialocephala scopiformis, a fungal endophyte of spruce producing the potent anti-insectan compound rugulosin.</title>
        <authorList>
            <consortium name="DOE Joint Genome Institute"/>
            <person name="Walker A.K."/>
            <person name="Frasz S.L."/>
            <person name="Seifert K.A."/>
            <person name="Miller J.D."/>
            <person name="Mondo S.J."/>
            <person name="Labutti K."/>
            <person name="Lipzen A."/>
            <person name="Dockter R."/>
            <person name="Kennedy M."/>
            <person name="Grigoriev I.V."/>
            <person name="Spatafora J.W."/>
        </authorList>
    </citation>
    <scope>NUCLEOTIDE SEQUENCE [LARGE SCALE GENOMIC DNA]</scope>
    <source>
        <strain evidence="10 11">CBS 120377</strain>
    </source>
</reference>
<dbReference type="CDD" id="cd04301">
    <property type="entry name" value="NAT_SF"/>
    <property type="match status" value="1"/>
</dbReference>
<dbReference type="GeneID" id="28832940"/>
<dbReference type="InterPro" id="IPR016181">
    <property type="entry name" value="Acyl_CoA_acyltransferase"/>
</dbReference>
<evidence type="ECO:0000256" key="6">
    <source>
        <dbReference type="ARBA" id="ARBA00023136"/>
    </source>
</evidence>
<dbReference type="InParanoid" id="A0A132B897"/>
<evidence type="ECO:0000256" key="5">
    <source>
        <dbReference type="ARBA" id="ARBA00022824"/>
    </source>
</evidence>
<dbReference type="PROSITE" id="PS51186">
    <property type="entry name" value="GNAT"/>
    <property type="match status" value="1"/>
</dbReference>
<dbReference type="PANTHER" id="PTHR13355">
    <property type="entry name" value="GLUCOSAMINE 6-PHOSPHATE N-ACETYLTRANSFERASE"/>
    <property type="match status" value="1"/>
</dbReference>
<keyword evidence="6" id="KW-0472">Membrane</keyword>
<dbReference type="FunCoup" id="A0A132B897">
    <property type="interactions" value="466"/>
</dbReference>
<evidence type="ECO:0000256" key="2">
    <source>
        <dbReference type="ARBA" id="ARBA00004586"/>
    </source>
</evidence>
<dbReference type="EC" id="2.3.1.4" evidence="8"/>